<accession>A0A3B0XKK2</accession>
<dbReference type="Gene3D" id="2.40.128.20">
    <property type="match status" value="1"/>
</dbReference>
<gene>
    <name evidence="2" type="ORF">MNBD_GAMMA08-54</name>
</gene>
<dbReference type="EMBL" id="UOFH01000309">
    <property type="protein sequence ID" value="VAW65230.1"/>
    <property type="molecule type" value="Genomic_DNA"/>
</dbReference>
<evidence type="ECO:0000313" key="2">
    <source>
        <dbReference type="EMBL" id="VAW65230.1"/>
    </source>
</evidence>
<protein>
    <recommendedName>
        <fullName evidence="1">MoaF-like domain-containing protein</fullName>
    </recommendedName>
</protein>
<evidence type="ECO:0000259" key="1">
    <source>
        <dbReference type="Pfam" id="PF22036"/>
    </source>
</evidence>
<dbReference type="InterPro" id="IPR053892">
    <property type="entry name" value="MoaF-like"/>
</dbReference>
<dbReference type="AlphaFoldDB" id="A0A3B0XKK2"/>
<reference evidence="2" key="1">
    <citation type="submission" date="2018-06" db="EMBL/GenBank/DDBJ databases">
        <authorList>
            <person name="Zhirakovskaya E."/>
        </authorList>
    </citation>
    <scope>NUCLEOTIDE SEQUENCE</scope>
</reference>
<dbReference type="InterPro" id="IPR012674">
    <property type="entry name" value="Calycin"/>
</dbReference>
<proteinExistence type="predicted"/>
<feature type="domain" description="MoaF-like" evidence="1">
    <location>
        <begin position="34"/>
        <end position="121"/>
    </location>
</feature>
<organism evidence="2">
    <name type="scientific">hydrothermal vent metagenome</name>
    <dbReference type="NCBI Taxonomy" id="652676"/>
    <lineage>
        <taxon>unclassified sequences</taxon>
        <taxon>metagenomes</taxon>
        <taxon>ecological metagenomes</taxon>
    </lineage>
</organism>
<sequence>MKSFIAMIGVFIFVGTLNAAELSKPTHSLNHTNITYRYTNDLSFNVKFADAGVSYRFLTGPDPEKWWGPFPYQAFEVEKNIYFTSWLEKKSGDYVTLLINFNHNLLYGSAIISGKKVHFKGAKMVSVSRQ</sequence>
<name>A0A3B0XKK2_9ZZZZ</name>
<dbReference type="Pfam" id="PF22036">
    <property type="entry name" value="MoaF_like"/>
    <property type="match status" value="1"/>
</dbReference>